<protein>
    <submittedName>
        <fullName evidence="2">Uncharacterized protein</fullName>
    </submittedName>
</protein>
<accession>A0A9N9TMT5</accession>
<dbReference type="EMBL" id="OU900105">
    <property type="protein sequence ID" value="CAG9856900.1"/>
    <property type="molecule type" value="Genomic_DNA"/>
</dbReference>
<dbReference type="AlphaFoldDB" id="A0A9N9TMT5"/>
<feature type="signal peptide" evidence="1">
    <location>
        <begin position="1"/>
        <end position="19"/>
    </location>
</feature>
<evidence type="ECO:0000313" key="2">
    <source>
        <dbReference type="EMBL" id="CAG9856900.1"/>
    </source>
</evidence>
<name>A0A9N9TMT5_PHYSR</name>
<keyword evidence="1" id="KW-0732">Signal</keyword>
<evidence type="ECO:0000256" key="1">
    <source>
        <dbReference type="SAM" id="SignalP"/>
    </source>
</evidence>
<dbReference type="Proteomes" id="UP001153712">
    <property type="component" value="Chromosome 12"/>
</dbReference>
<organism evidence="2 3">
    <name type="scientific">Phyllotreta striolata</name>
    <name type="common">Striped flea beetle</name>
    <name type="synonym">Crioceris striolata</name>
    <dbReference type="NCBI Taxonomy" id="444603"/>
    <lineage>
        <taxon>Eukaryota</taxon>
        <taxon>Metazoa</taxon>
        <taxon>Ecdysozoa</taxon>
        <taxon>Arthropoda</taxon>
        <taxon>Hexapoda</taxon>
        <taxon>Insecta</taxon>
        <taxon>Pterygota</taxon>
        <taxon>Neoptera</taxon>
        <taxon>Endopterygota</taxon>
        <taxon>Coleoptera</taxon>
        <taxon>Polyphaga</taxon>
        <taxon>Cucujiformia</taxon>
        <taxon>Chrysomeloidea</taxon>
        <taxon>Chrysomelidae</taxon>
        <taxon>Galerucinae</taxon>
        <taxon>Alticini</taxon>
        <taxon>Phyllotreta</taxon>
    </lineage>
</organism>
<keyword evidence="3" id="KW-1185">Reference proteome</keyword>
<feature type="chain" id="PRO_5040268547" evidence="1">
    <location>
        <begin position="20"/>
        <end position="61"/>
    </location>
</feature>
<sequence length="61" mass="6926">MKFFIYTCFLYVMLAVNFANPVDFPSLRAATSLITDVPMNVMRMASGIFSPQNEKKDSWGL</sequence>
<gene>
    <name evidence="2" type="ORF">PHYEVI_LOCUS3313</name>
</gene>
<proteinExistence type="predicted"/>
<evidence type="ECO:0000313" key="3">
    <source>
        <dbReference type="Proteomes" id="UP001153712"/>
    </source>
</evidence>
<reference evidence="2" key="1">
    <citation type="submission" date="2022-01" db="EMBL/GenBank/DDBJ databases">
        <authorList>
            <person name="King R."/>
        </authorList>
    </citation>
    <scope>NUCLEOTIDE SEQUENCE</scope>
</reference>